<dbReference type="GO" id="GO:0006352">
    <property type="term" value="P:DNA-templated transcription initiation"/>
    <property type="evidence" value="ECO:0007669"/>
    <property type="project" value="InterPro"/>
</dbReference>
<dbReference type="InterPro" id="IPR007627">
    <property type="entry name" value="RNA_pol_sigma70_r2"/>
</dbReference>
<dbReference type="InterPro" id="IPR014284">
    <property type="entry name" value="RNA_pol_sigma-70_dom"/>
</dbReference>
<evidence type="ECO:0000313" key="8">
    <source>
        <dbReference type="Proteomes" id="UP000320176"/>
    </source>
</evidence>
<comment type="caution">
    <text evidence="7">The sequence shown here is derived from an EMBL/GenBank/DDBJ whole genome shotgun (WGS) entry which is preliminary data.</text>
</comment>
<dbReference type="InterPro" id="IPR013249">
    <property type="entry name" value="RNA_pol_sigma70_r4_t2"/>
</dbReference>
<evidence type="ECO:0000256" key="2">
    <source>
        <dbReference type="ARBA" id="ARBA00023015"/>
    </source>
</evidence>
<keyword evidence="2" id="KW-0805">Transcription regulation</keyword>
<accession>A0A5C6AYH2</accession>
<dbReference type="GO" id="GO:0003677">
    <property type="term" value="F:DNA binding"/>
    <property type="evidence" value="ECO:0007669"/>
    <property type="project" value="InterPro"/>
</dbReference>
<dbReference type="GO" id="GO:0016987">
    <property type="term" value="F:sigma factor activity"/>
    <property type="evidence" value="ECO:0007669"/>
    <property type="project" value="UniProtKB-KW"/>
</dbReference>
<organism evidence="7 8">
    <name type="scientific">Stieleria varia</name>
    <dbReference type="NCBI Taxonomy" id="2528005"/>
    <lineage>
        <taxon>Bacteria</taxon>
        <taxon>Pseudomonadati</taxon>
        <taxon>Planctomycetota</taxon>
        <taxon>Planctomycetia</taxon>
        <taxon>Pirellulales</taxon>
        <taxon>Pirellulaceae</taxon>
        <taxon>Stieleria</taxon>
    </lineage>
</organism>
<dbReference type="InterPro" id="IPR013325">
    <property type="entry name" value="RNA_pol_sigma_r2"/>
</dbReference>
<feature type="domain" description="RNA polymerase sigma-70 region 2" evidence="5">
    <location>
        <begin position="39"/>
        <end position="103"/>
    </location>
</feature>
<evidence type="ECO:0000313" key="7">
    <source>
        <dbReference type="EMBL" id="TWU04708.1"/>
    </source>
</evidence>
<name>A0A5C6AYH2_9BACT</name>
<dbReference type="SUPFAM" id="SSF88946">
    <property type="entry name" value="Sigma2 domain of RNA polymerase sigma factors"/>
    <property type="match status" value="1"/>
</dbReference>
<dbReference type="Gene3D" id="1.10.10.10">
    <property type="entry name" value="Winged helix-like DNA-binding domain superfamily/Winged helix DNA-binding domain"/>
    <property type="match status" value="1"/>
</dbReference>
<dbReference type="InterPro" id="IPR013324">
    <property type="entry name" value="RNA_pol_sigma_r3/r4-like"/>
</dbReference>
<evidence type="ECO:0000256" key="4">
    <source>
        <dbReference type="ARBA" id="ARBA00023163"/>
    </source>
</evidence>
<proteinExistence type="inferred from homology"/>
<feature type="domain" description="RNA polymerase sigma factor 70 region 4 type 2" evidence="6">
    <location>
        <begin position="136"/>
        <end position="184"/>
    </location>
</feature>
<comment type="similarity">
    <text evidence="1">Belongs to the sigma-70 factor family. ECF subfamily.</text>
</comment>
<dbReference type="Gene3D" id="1.10.1740.10">
    <property type="match status" value="1"/>
</dbReference>
<evidence type="ECO:0000259" key="6">
    <source>
        <dbReference type="Pfam" id="PF08281"/>
    </source>
</evidence>
<dbReference type="AlphaFoldDB" id="A0A5C6AYH2"/>
<evidence type="ECO:0000256" key="1">
    <source>
        <dbReference type="ARBA" id="ARBA00010641"/>
    </source>
</evidence>
<dbReference type="Pfam" id="PF04542">
    <property type="entry name" value="Sigma70_r2"/>
    <property type="match status" value="1"/>
</dbReference>
<dbReference type="SUPFAM" id="SSF88659">
    <property type="entry name" value="Sigma3 and sigma4 domains of RNA polymerase sigma factors"/>
    <property type="match status" value="1"/>
</dbReference>
<dbReference type="PANTHER" id="PTHR43133">
    <property type="entry name" value="RNA POLYMERASE ECF-TYPE SIGMA FACTO"/>
    <property type="match status" value="1"/>
</dbReference>
<evidence type="ECO:0000259" key="5">
    <source>
        <dbReference type="Pfam" id="PF04542"/>
    </source>
</evidence>
<dbReference type="PANTHER" id="PTHR43133:SF62">
    <property type="entry name" value="RNA POLYMERASE SIGMA FACTOR SIGZ"/>
    <property type="match status" value="1"/>
</dbReference>
<keyword evidence="8" id="KW-1185">Reference proteome</keyword>
<dbReference type="NCBIfam" id="TIGR02937">
    <property type="entry name" value="sigma70-ECF"/>
    <property type="match status" value="1"/>
</dbReference>
<keyword evidence="4" id="KW-0804">Transcription</keyword>
<dbReference type="OrthoDB" id="9784272at2"/>
<dbReference type="CDD" id="cd06171">
    <property type="entry name" value="Sigma70_r4"/>
    <property type="match status" value="1"/>
</dbReference>
<sequence>MSTTQKVEDVLMSDNMDTDNPILPRIAAGDEYAVSECLEQFGGLVWSLAKRMCPADAEDATQEIFIEIWQKASTFDPSRCSEAGFIGMIARRRLIDRLRRLGRNHVTSASDEIIEVASLENVDRVELADEAAKAVDCMEKLSERQQEILTLSIHHGVSQAQISGRLGIPLGTVKSYGRRALIQLRDCMRRPAAQVEGGV</sequence>
<keyword evidence="3" id="KW-0731">Sigma factor</keyword>
<dbReference type="EMBL" id="SJPN01000003">
    <property type="protein sequence ID" value="TWU04708.1"/>
    <property type="molecule type" value="Genomic_DNA"/>
</dbReference>
<protein>
    <submittedName>
        <fullName evidence="7">ECF RNA polymerase sigma factor SigK</fullName>
    </submittedName>
</protein>
<dbReference type="Proteomes" id="UP000320176">
    <property type="component" value="Unassembled WGS sequence"/>
</dbReference>
<dbReference type="InterPro" id="IPR039425">
    <property type="entry name" value="RNA_pol_sigma-70-like"/>
</dbReference>
<gene>
    <name evidence="7" type="primary">sigK</name>
    <name evidence="7" type="ORF">Pla52n_27500</name>
</gene>
<dbReference type="InterPro" id="IPR036388">
    <property type="entry name" value="WH-like_DNA-bd_sf"/>
</dbReference>
<dbReference type="Pfam" id="PF08281">
    <property type="entry name" value="Sigma70_r4_2"/>
    <property type="match status" value="1"/>
</dbReference>
<reference evidence="7 8" key="1">
    <citation type="submission" date="2019-02" db="EMBL/GenBank/DDBJ databases">
        <title>Deep-cultivation of Planctomycetes and their phenomic and genomic characterization uncovers novel biology.</title>
        <authorList>
            <person name="Wiegand S."/>
            <person name="Jogler M."/>
            <person name="Boedeker C."/>
            <person name="Pinto D."/>
            <person name="Vollmers J."/>
            <person name="Rivas-Marin E."/>
            <person name="Kohn T."/>
            <person name="Peeters S.H."/>
            <person name="Heuer A."/>
            <person name="Rast P."/>
            <person name="Oberbeckmann S."/>
            <person name="Bunk B."/>
            <person name="Jeske O."/>
            <person name="Meyerdierks A."/>
            <person name="Storesund J.E."/>
            <person name="Kallscheuer N."/>
            <person name="Luecker S."/>
            <person name="Lage O.M."/>
            <person name="Pohl T."/>
            <person name="Merkel B.J."/>
            <person name="Hornburger P."/>
            <person name="Mueller R.-W."/>
            <person name="Bruemmer F."/>
            <person name="Labrenz M."/>
            <person name="Spormann A.M."/>
            <person name="Op Den Camp H."/>
            <person name="Overmann J."/>
            <person name="Amann R."/>
            <person name="Jetten M.S.M."/>
            <person name="Mascher T."/>
            <person name="Medema M.H."/>
            <person name="Devos D.P."/>
            <person name="Kaster A.-K."/>
            <person name="Ovreas L."/>
            <person name="Rohde M."/>
            <person name="Galperin M.Y."/>
            <person name="Jogler C."/>
        </authorList>
    </citation>
    <scope>NUCLEOTIDE SEQUENCE [LARGE SCALE GENOMIC DNA]</scope>
    <source>
        <strain evidence="7 8">Pla52n</strain>
    </source>
</reference>
<evidence type="ECO:0000256" key="3">
    <source>
        <dbReference type="ARBA" id="ARBA00023082"/>
    </source>
</evidence>